<dbReference type="Gene3D" id="3.40.50.1820">
    <property type="entry name" value="alpha/beta hydrolase"/>
    <property type="match status" value="1"/>
</dbReference>
<evidence type="ECO:0000313" key="3">
    <source>
        <dbReference type="Proteomes" id="UP000049828"/>
    </source>
</evidence>
<dbReference type="EMBL" id="CVRS01000067">
    <property type="protein sequence ID" value="CRL37027.1"/>
    <property type="molecule type" value="Genomic_DNA"/>
</dbReference>
<dbReference type="OrthoDB" id="923957at2"/>
<evidence type="ECO:0000313" key="2">
    <source>
        <dbReference type="EMBL" id="CRL37027.1"/>
    </source>
</evidence>
<organism evidence="2 3">
    <name type="scientific">Roseburia inulinivorans</name>
    <dbReference type="NCBI Taxonomy" id="360807"/>
    <lineage>
        <taxon>Bacteria</taxon>
        <taxon>Bacillati</taxon>
        <taxon>Bacillota</taxon>
        <taxon>Clostridia</taxon>
        <taxon>Lachnospirales</taxon>
        <taxon>Lachnospiraceae</taxon>
        <taxon>Roseburia</taxon>
    </lineage>
</organism>
<dbReference type="InterPro" id="IPR048124">
    <property type="entry name" value="Tannase_B"/>
</dbReference>
<proteinExistence type="predicted"/>
<sequence>MYDLTFDPERYEVKTCELGNWSITYRAFEHIVYCANPASKVQTLNIYVPEEYYSGKTINGYSLKTAPIFTPNTVGGYMEGPAMEVGIDQFNHKPNSAFEALLHGYVVMCAGIRGRNTGMQSKEFFVGGTGKENKENQEKRSGRAPALIVDMKAAIRYMRHNAKTVPGDVEKIITNGTSAGGALSALAGATGNAKEYEPYLKAIGAAEEKDDIFAASCYCPIHNLEHADAAYEWLFKKEPIFHMMKFEMSPEGPKMIPVVGELSEEQKKLSAELKAEFPAYVNALGLKDENGEELTLEENGEGTFKDYVMSFVAASAQKEKETHDSKVRLSDLAVPGSDIEKQGYITFEENQVKKIDADAYVKKITRMKPTPAFDALSLESPENEEFGDDEVMARHFTEFAEKHSKVNGTKADDQMIKLLNPTKFIGECDTTKNWRIRHGAFDRDTSIAIPVILTTMLKNKGYDVDFALPWGLPHSGDYDLEELFAWIDKLAK</sequence>
<dbReference type="InterPro" id="IPR029058">
    <property type="entry name" value="AB_hydrolase_fold"/>
</dbReference>
<dbReference type="InterPro" id="IPR049492">
    <property type="entry name" value="BD-FAE-like_dom"/>
</dbReference>
<reference evidence="3" key="1">
    <citation type="submission" date="2015-05" db="EMBL/GenBank/DDBJ databases">
        <authorList>
            <consortium name="Pathogen Informatics"/>
        </authorList>
    </citation>
    <scope>NUCLEOTIDE SEQUENCE [LARGE SCALE GENOMIC DNA]</scope>
    <source>
        <strain evidence="3">L1-83</strain>
    </source>
</reference>
<accession>A0A0M6WJS5</accession>
<keyword evidence="3" id="KW-1185">Reference proteome</keyword>
<gene>
    <name evidence="2" type="ORF">RIL183_02791</name>
</gene>
<dbReference type="RefSeq" id="WP_055039502.1">
    <property type="nucleotide sequence ID" value="NZ_CAKZTK010000031.1"/>
</dbReference>
<evidence type="ECO:0000259" key="1">
    <source>
        <dbReference type="Pfam" id="PF20434"/>
    </source>
</evidence>
<dbReference type="Proteomes" id="UP000049828">
    <property type="component" value="Unassembled WGS sequence"/>
</dbReference>
<dbReference type="SUPFAM" id="SSF53474">
    <property type="entry name" value="alpha/beta-Hydrolases"/>
    <property type="match status" value="1"/>
</dbReference>
<feature type="domain" description="BD-FAE-like" evidence="1">
    <location>
        <begin position="142"/>
        <end position="208"/>
    </location>
</feature>
<dbReference type="AlphaFoldDB" id="A0A0M6WJS5"/>
<dbReference type="Pfam" id="PF20434">
    <property type="entry name" value="BD-FAE"/>
    <property type="match status" value="1"/>
</dbReference>
<protein>
    <recommendedName>
        <fullName evidence="1">BD-FAE-like domain-containing protein</fullName>
    </recommendedName>
</protein>
<dbReference type="NCBIfam" id="NF041556">
    <property type="entry name" value="tannase_B"/>
    <property type="match status" value="1"/>
</dbReference>
<name>A0A0M6WJS5_9FIRM</name>